<reference evidence="2 3" key="1">
    <citation type="submission" date="2021-07" db="EMBL/GenBank/DDBJ databases">
        <title>Whole Genome Sequence of Nocardia Iowensis.</title>
        <authorList>
            <person name="Lamm A."/>
            <person name="Collins-Fairclough A.M."/>
            <person name="Bunk B."/>
            <person name="Sproer C."/>
        </authorList>
    </citation>
    <scope>NUCLEOTIDE SEQUENCE [LARGE SCALE GENOMIC DNA]</scope>
    <source>
        <strain evidence="2 3">NRRL 5646</strain>
    </source>
</reference>
<evidence type="ECO:0000313" key="2">
    <source>
        <dbReference type="EMBL" id="QXN88370.1"/>
    </source>
</evidence>
<sequence>MSLPTLPFDQPDPFAPAPLLRRLQAERPIAQVRTAVGNPAWLVTRHAEVKRLFLDDRLGRSHPDPDNAPRVGAAPLLGPTQDYATEPTDHAKLRALFTPFFSARRMRAIRPRVTEHVDRALAAMAAATRPADLRQALSVPIPSAVLCELLGIPTGQRARFQAAVDTIMGFDGRQAADAGLAELISLTRELIGGKRADPRDDVLSSLCAPEHELSDDDIAHLAAFLLTAGLASTSSEIDVGVVLLLSRPGQWQVLRNNPDLVPSAVEEILRVAISAGGGDAPMLPRYARADIELGDVTIRAGELVLLDITAANIDPRAFTEPDHFDLTRAPNHHLAFGHGPWHCLGAPLARMQLQVVFAGLVTRFPTLRLAVPVSRIPVTASVLDRGIAELPVTW</sequence>
<dbReference type="Proteomes" id="UP000694257">
    <property type="component" value="Chromosome"/>
</dbReference>
<keyword evidence="3" id="KW-1185">Reference proteome</keyword>
<organism evidence="2 3">
    <name type="scientific">Nocardia iowensis</name>
    <dbReference type="NCBI Taxonomy" id="204891"/>
    <lineage>
        <taxon>Bacteria</taxon>
        <taxon>Bacillati</taxon>
        <taxon>Actinomycetota</taxon>
        <taxon>Actinomycetes</taxon>
        <taxon>Mycobacteriales</taxon>
        <taxon>Nocardiaceae</taxon>
        <taxon>Nocardia</taxon>
    </lineage>
</organism>
<proteinExistence type="inferred from homology"/>
<name>A0ABX8RJA2_NOCIO</name>
<gene>
    <name evidence="2" type="ORF">KV110_22480</name>
</gene>
<dbReference type="PANTHER" id="PTHR46696:SF6">
    <property type="entry name" value="P450, PUTATIVE (EUROFUNG)-RELATED"/>
    <property type="match status" value="1"/>
</dbReference>
<accession>A0ABX8RJA2</accession>
<evidence type="ECO:0000313" key="3">
    <source>
        <dbReference type="Proteomes" id="UP000694257"/>
    </source>
</evidence>
<dbReference type="InterPro" id="IPR001128">
    <property type="entry name" value="Cyt_P450"/>
</dbReference>
<dbReference type="Pfam" id="PF00067">
    <property type="entry name" value="p450"/>
    <property type="match status" value="1"/>
</dbReference>
<dbReference type="RefSeq" id="WP_218469253.1">
    <property type="nucleotide sequence ID" value="NZ_BAABJN010000008.1"/>
</dbReference>
<dbReference type="EMBL" id="CP078145">
    <property type="protein sequence ID" value="QXN88370.1"/>
    <property type="molecule type" value="Genomic_DNA"/>
</dbReference>
<comment type="similarity">
    <text evidence="1">Belongs to the cytochrome P450 family.</text>
</comment>
<protein>
    <submittedName>
        <fullName evidence="2">Cytochrome P450</fullName>
    </submittedName>
</protein>
<evidence type="ECO:0000256" key="1">
    <source>
        <dbReference type="ARBA" id="ARBA00010617"/>
    </source>
</evidence>
<dbReference type="CDD" id="cd11031">
    <property type="entry name" value="Cyp158A-like"/>
    <property type="match status" value="1"/>
</dbReference>
<dbReference type="PANTHER" id="PTHR46696">
    <property type="entry name" value="P450, PUTATIVE (EUROFUNG)-RELATED"/>
    <property type="match status" value="1"/>
</dbReference>